<gene>
    <name evidence="2" type="ORF">RZS32_005625</name>
</gene>
<dbReference type="PANTHER" id="PTHR42695">
    <property type="entry name" value="GLUTAMINE AMIDOTRANSFERASE YLR126C-RELATED"/>
    <property type="match status" value="1"/>
</dbReference>
<dbReference type="GO" id="GO:0016787">
    <property type="term" value="F:hydrolase activity"/>
    <property type="evidence" value="ECO:0007669"/>
    <property type="project" value="UniProtKB-KW"/>
</dbReference>
<sequence>MTHIVIFEGNSPARVARGLGAAEAFRRVFTTFDPSVTCVVKSPFEKPVRAEDFDGVDGVVFTGSGEDWRVDDPQVACQREAMSLALTAGRPIWGSCNGMQLAALMLGGECGASPNGVEVGLAQNVHLTQEGACHPMMSGRRSGFSVPCIHRDEVQTLPRGAVLLAGNAHSPVQAFCYDQDGVDVWAVQYHPELQPYEIADCLRARGGQDQDSLLTRDLDAAEQDALAAARLGGSPKDLEVTSRAREIGNWLDHVKAQ</sequence>
<evidence type="ECO:0000313" key="3">
    <source>
        <dbReference type="Proteomes" id="UP001281305"/>
    </source>
</evidence>
<protein>
    <submittedName>
        <fullName evidence="2">Type 1 glutamine amidotransferase</fullName>
        <ecNumber evidence="2">3.4.-.-</ecNumber>
    </submittedName>
</protein>
<keyword evidence="2" id="KW-0315">Glutamine amidotransferase</keyword>
<feature type="domain" description="Glutamine amidotransferase" evidence="1">
    <location>
        <begin position="53"/>
        <end position="195"/>
    </location>
</feature>
<dbReference type="PROSITE" id="PS51273">
    <property type="entry name" value="GATASE_TYPE_1"/>
    <property type="match status" value="1"/>
</dbReference>
<dbReference type="InterPro" id="IPR017926">
    <property type="entry name" value="GATASE"/>
</dbReference>
<evidence type="ECO:0000313" key="2">
    <source>
        <dbReference type="EMBL" id="WYK19348.1"/>
    </source>
</evidence>
<accession>A0ABZ2TND8</accession>
<dbReference type="RefSeq" id="WP_317056044.1">
    <property type="nucleotide sequence ID" value="NZ_CP146606.1"/>
</dbReference>
<dbReference type="Pfam" id="PF00117">
    <property type="entry name" value="GATase"/>
    <property type="match status" value="1"/>
</dbReference>
<dbReference type="EC" id="3.4.-.-" evidence="2"/>
<evidence type="ECO:0000259" key="1">
    <source>
        <dbReference type="Pfam" id="PF00117"/>
    </source>
</evidence>
<dbReference type="SUPFAM" id="SSF52317">
    <property type="entry name" value="Class I glutamine amidotransferase-like"/>
    <property type="match status" value="1"/>
</dbReference>
<dbReference type="InterPro" id="IPR029062">
    <property type="entry name" value="Class_I_gatase-like"/>
</dbReference>
<dbReference type="EMBL" id="CP146606">
    <property type="protein sequence ID" value="WYK19348.1"/>
    <property type="molecule type" value="Genomic_DNA"/>
</dbReference>
<keyword evidence="3" id="KW-1185">Reference proteome</keyword>
<dbReference type="Proteomes" id="UP001281305">
    <property type="component" value="Chromosome"/>
</dbReference>
<dbReference type="Gene3D" id="3.40.50.880">
    <property type="match status" value="1"/>
</dbReference>
<organism evidence="2 3">
    <name type="scientific">Roseovarius rhodophyticola</name>
    <dbReference type="NCBI Taxonomy" id="3080827"/>
    <lineage>
        <taxon>Bacteria</taxon>
        <taxon>Pseudomonadati</taxon>
        <taxon>Pseudomonadota</taxon>
        <taxon>Alphaproteobacteria</taxon>
        <taxon>Rhodobacterales</taxon>
        <taxon>Roseobacteraceae</taxon>
        <taxon>Roseovarius</taxon>
    </lineage>
</organism>
<dbReference type="CDD" id="cd01741">
    <property type="entry name" value="GATase1_1"/>
    <property type="match status" value="1"/>
</dbReference>
<dbReference type="InterPro" id="IPR044992">
    <property type="entry name" value="ChyE-like"/>
</dbReference>
<name>A0ABZ2TND8_9RHOB</name>
<keyword evidence="2" id="KW-0378">Hydrolase</keyword>
<reference evidence="2 3" key="1">
    <citation type="submission" date="2024-02" db="EMBL/GenBank/DDBJ databases">
        <title>Roseovarius strain W115 nov., isolated from a marine algae.</title>
        <authorList>
            <person name="Lee M.W."/>
            <person name="Lee J.K."/>
            <person name="Kim J.M."/>
            <person name="Choi D.G."/>
            <person name="Baek J.H."/>
            <person name="Bayburt H."/>
            <person name="Jung J.J."/>
            <person name="Han D.M."/>
            <person name="Jeon C.O."/>
        </authorList>
    </citation>
    <scope>NUCLEOTIDE SEQUENCE [LARGE SCALE GENOMIC DNA]</scope>
    <source>
        <strain evidence="2 3">W115</strain>
    </source>
</reference>
<proteinExistence type="predicted"/>
<dbReference type="PANTHER" id="PTHR42695:SF5">
    <property type="entry name" value="GLUTAMINE AMIDOTRANSFERASE YLR126C-RELATED"/>
    <property type="match status" value="1"/>
</dbReference>